<dbReference type="AlphaFoldDB" id="A0AAP0ECZ2"/>
<evidence type="ECO:0000256" key="1">
    <source>
        <dbReference type="ARBA" id="ARBA00004167"/>
    </source>
</evidence>
<keyword evidence="3" id="KW-0813">Transport</keyword>
<protein>
    <submittedName>
        <fullName evidence="10">Uncharacterized protein</fullName>
    </submittedName>
</protein>
<evidence type="ECO:0000256" key="7">
    <source>
        <dbReference type="ARBA" id="ARBA00023136"/>
    </source>
</evidence>
<feature type="region of interest" description="Disordered" evidence="8">
    <location>
        <begin position="52"/>
        <end position="73"/>
    </location>
</feature>
<reference evidence="10 11" key="1">
    <citation type="submission" date="2024-01" db="EMBL/GenBank/DDBJ databases">
        <title>Genome assemblies of Stephania.</title>
        <authorList>
            <person name="Yang L."/>
        </authorList>
    </citation>
    <scope>NUCLEOTIDE SEQUENCE [LARGE SCALE GENOMIC DNA]</scope>
    <source>
        <strain evidence="10">QJT</strain>
        <tissue evidence="10">Leaf</tissue>
    </source>
</reference>
<evidence type="ECO:0000256" key="2">
    <source>
        <dbReference type="ARBA" id="ARBA00009977"/>
    </source>
</evidence>
<keyword evidence="6 9" id="KW-1133">Transmembrane helix</keyword>
<name>A0AAP0ECZ2_9MAGN</name>
<proteinExistence type="inferred from homology"/>
<feature type="compositionally biased region" description="Basic and acidic residues" evidence="8">
    <location>
        <begin position="61"/>
        <end position="70"/>
    </location>
</feature>
<keyword evidence="11" id="KW-1185">Reference proteome</keyword>
<evidence type="ECO:0000313" key="10">
    <source>
        <dbReference type="EMBL" id="KAK9091015.1"/>
    </source>
</evidence>
<keyword evidence="4 9" id="KW-0812">Transmembrane</keyword>
<dbReference type="PANTHER" id="PTHR33228">
    <property type="entry name" value="PROTEIN GLUTAMINE DUMPER 4-RELATED"/>
    <property type="match status" value="1"/>
</dbReference>
<dbReference type="PANTHER" id="PTHR33228:SF76">
    <property type="entry name" value="PROTEIN GLUTAMINE DUMPER 7"/>
    <property type="match status" value="1"/>
</dbReference>
<gene>
    <name evidence="10" type="ORF">Sjap_024192</name>
</gene>
<keyword evidence="7 9" id="KW-0472">Membrane</keyword>
<evidence type="ECO:0000256" key="5">
    <source>
        <dbReference type="ARBA" id="ARBA00022970"/>
    </source>
</evidence>
<comment type="subcellular location">
    <subcellularLocation>
        <location evidence="1">Membrane</location>
        <topology evidence="1">Single-pass membrane protein</topology>
    </subcellularLocation>
</comment>
<comment type="caution">
    <text evidence="10">The sequence shown here is derived from an EMBL/GenBank/DDBJ whole genome shotgun (WGS) entry which is preliminary data.</text>
</comment>
<keyword evidence="5" id="KW-0029">Amino-acid transport</keyword>
<evidence type="ECO:0000313" key="11">
    <source>
        <dbReference type="Proteomes" id="UP001417504"/>
    </source>
</evidence>
<evidence type="ECO:0000256" key="4">
    <source>
        <dbReference type="ARBA" id="ARBA00022692"/>
    </source>
</evidence>
<evidence type="ECO:0000256" key="6">
    <source>
        <dbReference type="ARBA" id="ARBA00022989"/>
    </source>
</evidence>
<dbReference type="Proteomes" id="UP001417504">
    <property type="component" value="Unassembled WGS sequence"/>
</dbReference>
<comment type="similarity">
    <text evidence="2">Belongs to the GLUTAMINE DUMPER 1 (TC 9.B.60) family.</text>
</comment>
<evidence type="ECO:0000256" key="9">
    <source>
        <dbReference type="SAM" id="Phobius"/>
    </source>
</evidence>
<dbReference type="GO" id="GO:0016020">
    <property type="term" value="C:membrane"/>
    <property type="evidence" value="ECO:0007669"/>
    <property type="project" value="UniProtKB-SubCell"/>
</dbReference>
<evidence type="ECO:0000256" key="3">
    <source>
        <dbReference type="ARBA" id="ARBA00022448"/>
    </source>
</evidence>
<accession>A0AAP0ECZ2</accession>
<feature type="transmembrane region" description="Helical" evidence="9">
    <location>
        <begin position="26"/>
        <end position="48"/>
    </location>
</feature>
<evidence type="ECO:0000256" key="8">
    <source>
        <dbReference type="SAM" id="MobiDB-lite"/>
    </source>
</evidence>
<dbReference type="InterPro" id="IPR040359">
    <property type="entry name" value="GDU"/>
</dbReference>
<sequence>MGRAHMSPSLAPPPATTLRWKSPVPYLFLGLALMLGLIVAIALLVLACSLRRSSTSSSSDEGEKSRKRDVLPQGEMEPKIVVVMPGDDWPTYLASPVCSSPVTR</sequence>
<dbReference type="GO" id="GO:0006865">
    <property type="term" value="P:amino acid transport"/>
    <property type="evidence" value="ECO:0007669"/>
    <property type="project" value="UniProtKB-KW"/>
</dbReference>
<organism evidence="10 11">
    <name type="scientific">Stephania japonica</name>
    <dbReference type="NCBI Taxonomy" id="461633"/>
    <lineage>
        <taxon>Eukaryota</taxon>
        <taxon>Viridiplantae</taxon>
        <taxon>Streptophyta</taxon>
        <taxon>Embryophyta</taxon>
        <taxon>Tracheophyta</taxon>
        <taxon>Spermatophyta</taxon>
        <taxon>Magnoliopsida</taxon>
        <taxon>Ranunculales</taxon>
        <taxon>Menispermaceae</taxon>
        <taxon>Menispermoideae</taxon>
        <taxon>Cissampelideae</taxon>
        <taxon>Stephania</taxon>
    </lineage>
</organism>
<dbReference type="GO" id="GO:0080143">
    <property type="term" value="P:regulation of amino acid export"/>
    <property type="evidence" value="ECO:0007669"/>
    <property type="project" value="InterPro"/>
</dbReference>
<dbReference type="EMBL" id="JBBNAE010000010">
    <property type="protein sequence ID" value="KAK9091015.1"/>
    <property type="molecule type" value="Genomic_DNA"/>
</dbReference>